<dbReference type="PANTHER" id="PTHR48094:SF11">
    <property type="entry name" value="GLUTATHIONE-INDEPENDENT GLYOXALASE HSP31-RELATED"/>
    <property type="match status" value="1"/>
</dbReference>
<evidence type="ECO:0000256" key="3">
    <source>
        <dbReference type="ARBA" id="ARBA00038493"/>
    </source>
</evidence>
<evidence type="ECO:0000256" key="1">
    <source>
        <dbReference type="ARBA" id="ARBA00023016"/>
    </source>
</evidence>
<dbReference type="InterPro" id="IPR002818">
    <property type="entry name" value="DJ-1/PfpI"/>
</dbReference>
<evidence type="ECO:0000256" key="4">
    <source>
        <dbReference type="SAM" id="MobiDB-lite"/>
    </source>
</evidence>
<dbReference type="Proteomes" id="UP000194221">
    <property type="component" value="Unassembled WGS sequence"/>
</dbReference>
<dbReference type="InterPro" id="IPR050325">
    <property type="entry name" value="Prot/Nucl_acid_deglycase"/>
</dbReference>
<dbReference type="Gene3D" id="3.10.450.50">
    <property type="match status" value="1"/>
</dbReference>
<dbReference type="InterPro" id="IPR029062">
    <property type="entry name" value="Class_I_gatase-like"/>
</dbReference>
<dbReference type="Gene3D" id="3.40.50.880">
    <property type="match status" value="1"/>
</dbReference>
<dbReference type="GO" id="GO:0019243">
    <property type="term" value="P:methylglyoxal catabolic process to D-lactate via S-lactoyl-glutathione"/>
    <property type="evidence" value="ECO:0007669"/>
    <property type="project" value="TreeGrafter"/>
</dbReference>
<accession>A0A1Y2PFX8</accession>
<dbReference type="PANTHER" id="PTHR48094">
    <property type="entry name" value="PROTEIN/NUCLEIC ACID DEGLYCASE DJ-1-RELATED"/>
    <property type="match status" value="1"/>
</dbReference>
<proteinExistence type="inferred from homology"/>
<name>A0A1Y2PFX8_9FLAO</name>
<dbReference type="CDD" id="cd03141">
    <property type="entry name" value="GATase1_Hsp31_like"/>
    <property type="match status" value="1"/>
</dbReference>
<keyword evidence="1" id="KW-0346">Stress response</keyword>
<dbReference type="SUPFAM" id="SSF52317">
    <property type="entry name" value="Class I glutamine amidotransferase-like"/>
    <property type="match status" value="1"/>
</dbReference>
<evidence type="ECO:0000313" key="7">
    <source>
        <dbReference type="Proteomes" id="UP000194221"/>
    </source>
</evidence>
<evidence type="ECO:0000313" key="6">
    <source>
        <dbReference type="EMBL" id="OSY88578.1"/>
    </source>
</evidence>
<dbReference type="Pfam" id="PF12893">
    <property type="entry name" value="Lumazine_bd_2"/>
    <property type="match status" value="1"/>
</dbReference>
<sequence length="369" mass="41760">MIESFHPLGNKKSNNHNPKEYSSIEKTLQDYINGSSYNNIEQIKNAFANDATLYLTNREGNFKQYTPKEYANFFKNGEIGKFNGRHGRILDIEIHEDIATAKVEISGPKRSWVYMDLFLLKKIQNEWKIISKTATKVNDTNEKSILFIVSNAHFYGNTKLKTGNSFSEIVNAYDTFINAGYTVDFVSPKGGAIPLAYINTSDEMSKKYLYNIHFMNAIKNTKSPSEIDPSKYKAVQYIGGGAAMFGVPENKEIQKIVMDVYEKHNGIISSVCHGTAGIVNLKTSDGKYLVDGKRVSGYPDDYENPTKPYFKTFPFLIKKTIQERGGDFKFTKRGKFIVEIDGRLVTGQNYQSSKPVSLKVIELIESNKK</sequence>
<protein>
    <submittedName>
        <fullName evidence="6">Peptidase</fullName>
    </submittedName>
</protein>
<dbReference type="STRING" id="1635173.WH52_05490"/>
<dbReference type="GO" id="GO:0019172">
    <property type="term" value="F:glyoxalase III activity"/>
    <property type="evidence" value="ECO:0007669"/>
    <property type="project" value="TreeGrafter"/>
</dbReference>
<dbReference type="EMBL" id="LAPZ01000003">
    <property type="protein sequence ID" value="OSY88578.1"/>
    <property type="molecule type" value="Genomic_DNA"/>
</dbReference>
<feature type="region of interest" description="Disordered" evidence="4">
    <location>
        <begin position="1"/>
        <end position="20"/>
    </location>
</feature>
<comment type="caution">
    <text evidence="6">The sequence shown here is derived from an EMBL/GenBank/DDBJ whole genome shotgun (WGS) entry which is preliminary data.</text>
</comment>
<feature type="domain" description="DJ-1/PfpI" evidence="5">
    <location>
        <begin position="167"/>
        <end position="359"/>
    </location>
</feature>
<dbReference type="OrthoDB" id="9792284at2"/>
<evidence type="ECO:0000259" key="5">
    <source>
        <dbReference type="Pfam" id="PF01965"/>
    </source>
</evidence>
<reference evidence="6 7" key="1">
    <citation type="submission" date="2015-03" db="EMBL/GenBank/DDBJ databases">
        <title>Genome sequence of Tenacibaculum sp. S2-2, isolated from intestinal microbiota of sea cucumber, Apostichopus japonicas.</title>
        <authorList>
            <person name="Shao Z."/>
            <person name="Wang L."/>
            <person name="Li X."/>
        </authorList>
    </citation>
    <scope>NUCLEOTIDE SEQUENCE [LARGE SCALE GENOMIC DNA]</scope>
    <source>
        <strain evidence="6 7">S2-2</strain>
    </source>
</reference>
<keyword evidence="7" id="KW-1185">Reference proteome</keyword>
<organism evidence="6 7">
    <name type="scientific">Tenacibaculum holothuriorum</name>
    <dbReference type="NCBI Taxonomy" id="1635173"/>
    <lineage>
        <taxon>Bacteria</taxon>
        <taxon>Pseudomonadati</taxon>
        <taxon>Bacteroidota</taxon>
        <taxon>Flavobacteriia</taxon>
        <taxon>Flavobacteriales</taxon>
        <taxon>Flavobacteriaceae</taxon>
        <taxon>Tenacibaculum</taxon>
    </lineage>
</organism>
<dbReference type="InParanoid" id="A0A1Y2PFX8"/>
<dbReference type="GO" id="GO:0005737">
    <property type="term" value="C:cytoplasm"/>
    <property type="evidence" value="ECO:0007669"/>
    <property type="project" value="TreeGrafter"/>
</dbReference>
<dbReference type="Pfam" id="PF01965">
    <property type="entry name" value="DJ-1_PfpI"/>
    <property type="match status" value="1"/>
</dbReference>
<dbReference type="InterPro" id="IPR032710">
    <property type="entry name" value="NTF2-like_dom_sf"/>
</dbReference>
<dbReference type="AlphaFoldDB" id="A0A1Y2PFX8"/>
<keyword evidence="2" id="KW-0456">Lyase</keyword>
<gene>
    <name evidence="6" type="ORF">WH52_05490</name>
</gene>
<dbReference type="SUPFAM" id="SSF54427">
    <property type="entry name" value="NTF2-like"/>
    <property type="match status" value="1"/>
</dbReference>
<evidence type="ECO:0000256" key="2">
    <source>
        <dbReference type="ARBA" id="ARBA00023239"/>
    </source>
</evidence>
<comment type="similarity">
    <text evidence="3">Belongs to the peptidase C56 family. HSP31-like subfamily.</text>
</comment>
<dbReference type="InterPro" id="IPR039437">
    <property type="entry name" value="FrzH/put_lumazine-bd"/>
</dbReference>